<name>A0A366H7S3_9BACT</name>
<keyword evidence="2" id="KW-0812">Transmembrane</keyword>
<feature type="region of interest" description="Disordered" evidence="1">
    <location>
        <begin position="97"/>
        <end position="120"/>
    </location>
</feature>
<dbReference type="RefSeq" id="WP_147263619.1">
    <property type="nucleotide sequence ID" value="NZ_QNRR01000012.1"/>
</dbReference>
<evidence type="ECO:0000313" key="5">
    <source>
        <dbReference type="Proteomes" id="UP000253426"/>
    </source>
</evidence>
<evidence type="ECO:0000256" key="2">
    <source>
        <dbReference type="SAM" id="Phobius"/>
    </source>
</evidence>
<keyword evidence="2" id="KW-1133">Transmembrane helix</keyword>
<proteinExistence type="predicted"/>
<keyword evidence="5" id="KW-1185">Reference proteome</keyword>
<dbReference type="EMBL" id="QNRR01000012">
    <property type="protein sequence ID" value="RBP38106.1"/>
    <property type="molecule type" value="Genomic_DNA"/>
</dbReference>
<feature type="chain" id="PRO_5016604260" evidence="3">
    <location>
        <begin position="29"/>
        <end position="120"/>
    </location>
</feature>
<protein>
    <submittedName>
        <fullName evidence="4">Uncharacterized protein</fullName>
    </submittedName>
</protein>
<organism evidence="4 5">
    <name type="scientific">Roseimicrobium gellanilyticum</name>
    <dbReference type="NCBI Taxonomy" id="748857"/>
    <lineage>
        <taxon>Bacteria</taxon>
        <taxon>Pseudomonadati</taxon>
        <taxon>Verrucomicrobiota</taxon>
        <taxon>Verrucomicrobiia</taxon>
        <taxon>Verrucomicrobiales</taxon>
        <taxon>Verrucomicrobiaceae</taxon>
        <taxon>Roseimicrobium</taxon>
    </lineage>
</organism>
<comment type="caution">
    <text evidence="4">The sequence shown here is derived from an EMBL/GenBank/DDBJ whole genome shotgun (WGS) entry which is preliminary data.</text>
</comment>
<reference evidence="4 5" key="1">
    <citation type="submission" date="2018-06" db="EMBL/GenBank/DDBJ databases">
        <title>Genomic Encyclopedia of Type Strains, Phase IV (KMG-IV): sequencing the most valuable type-strain genomes for metagenomic binning, comparative biology and taxonomic classification.</title>
        <authorList>
            <person name="Goeker M."/>
        </authorList>
    </citation>
    <scope>NUCLEOTIDE SEQUENCE [LARGE SCALE GENOMIC DNA]</scope>
    <source>
        <strain evidence="4 5">DSM 25532</strain>
    </source>
</reference>
<accession>A0A366H7S3</accession>
<keyword evidence="2" id="KW-0472">Membrane</keyword>
<sequence length="120" mass="13010">MKLNPTQNIAITLMLCIAMLVTSQKSQAAPRHLNAAEKHDYAERTETLPAGFANEEGEFTAEALMIVLVVLLVIGCLYAGSNTSTFENRASENFNQNFGTGVGTEMTTEDMRGYSTPSSN</sequence>
<keyword evidence="3" id="KW-0732">Signal</keyword>
<dbReference type="Proteomes" id="UP000253426">
    <property type="component" value="Unassembled WGS sequence"/>
</dbReference>
<evidence type="ECO:0000313" key="4">
    <source>
        <dbReference type="EMBL" id="RBP38106.1"/>
    </source>
</evidence>
<gene>
    <name evidence="4" type="ORF">DES53_112104</name>
</gene>
<feature type="signal peptide" evidence="3">
    <location>
        <begin position="1"/>
        <end position="28"/>
    </location>
</feature>
<feature type="transmembrane region" description="Helical" evidence="2">
    <location>
        <begin position="59"/>
        <end position="79"/>
    </location>
</feature>
<evidence type="ECO:0000256" key="3">
    <source>
        <dbReference type="SAM" id="SignalP"/>
    </source>
</evidence>
<dbReference type="AlphaFoldDB" id="A0A366H7S3"/>
<evidence type="ECO:0000256" key="1">
    <source>
        <dbReference type="SAM" id="MobiDB-lite"/>
    </source>
</evidence>